<keyword evidence="2" id="KW-1185">Reference proteome</keyword>
<dbReference type="EMBL" id="OZ037951">
    <property type="protein sequence ID" value="CAL1714697.1"/>
    <property type="molecule type" value="Genomic_DNA"/>
</dbReference>
<reference evidence="2" key="1">
    <citation type="submission" date="2024-04" db="EMBL/GenBank/DDBJ databases">
        <authorList>
            <person name="Shaw F."/>
            <person name="Minotto A."/>
        </authorList>
    </citation>
    <scope>NUCLEOTIDE SEQUENCE [LARGE SCALE GENOMIC DNA]</scope>
</reference>
<organism evidence="1 2">
    <name type="scientific">Somion occarium</name>
    <dbReference type="NCBI Taxonomy" id="3059160"/>
    <lineage>
        <taxon>Eukaryota</taxon>
        <taxon>Fungi</taxon>
        <taxon>Dikarya</taxon>
        <taxon>Basidiomycota</taxon>
        <taxon>Agaricomycotina</taxon>
        <taxon>Agaricomycetes</taxon>
        <taxon>Polyporales</taxon>
        <taxon>Cerrenaceae</taxon>
        <taxon>Somion</taxon>
    </lineage>
</organism>
<dbReference type="Proteomes" id="UP001497453">
    <property type="component" value="Chromosome 8"/>
</dbReference>
<evidence type="ECO:0000313" key="1">
    <source>
        <dbReference type="EMBL" id="CAL1714697.1"/>
    </source>
</evidence>
<sequence>MALTLNSAIFKELPNPSPTIYDTMSIQQELPGTFAQLPRYWSFPTILGNRFRKSFLWVAEFNHVTQINLSTEEELVRKLSCRK</sequence>
<accession>A0ABP1E575</accession>
<name>A0ABP1E575_9APHY</name>
<proteinExistence type="predicted"/>
<evidence type="ECO:0000313" key="2">
    <source>
        <dbReference type="Proteomes" id="UP001497453"/>
    </source>
</evidence>
<gene>
    <name evidence="1" type="ORF">GFSPODELE1_LOCUS9887</name>
</gene>
<protein>
    <submittedName>
        <fullName evidence="1">Uncharacterized protein</fullName>
    </submittedName>
</protein>